<dbReference type="Proteomes" id="UP000085678">
    <property type="component" value="Unplaced"/>
</dbReference>
<dbReference type="PANTHER" id="PTHR23112">
    <property type="entry name" value="G PROTEIN-COUPLED RECEPTOR 157-RELATED"/>
    <property type="match status" value="1"/>
</dbReference>
<dbReference type="KEGG" id="lak:106152399"/>
<keyword evidence="3 5" id="KW-1133">Transmembrane helix</keyword>
<evidence type="ECO:0000313" key="7">
    <source>
        <dbReference type="RefSeq" id="XP_023933426.1"/>
    </source>
</evidence>
<evidence type="ECO:0000313" key="6">
    <source>
        <dbReference type="Proteomes" id="UP000085678"/>
    </source>
</evidence>
<reference evidence="7" key="1">
    <citation type="submission" date="2025-08" db="UniProtKB">
        <authorList>
            <consortium name="RefSeq"/>
        </authorList>
    </citation>
    <scope>IDENTIFICATION</scope>
    <source>
        <tissue evidence="7">Gonads</tissue>
    </source>
</reference>
<evidence type="ECO:0000256" key="4">
    <source>
        <dbReference type="ARBA" id="ARBA00023136"/>
    </source>
</evidence>
<dbReference type="SUPFAM" id="SSF81321">
    <property type="entry name" value="Family A G protein-coupled receptor-like"/>
    <property type="match status" value="1"/>
</dbReference>
<comment type="subcellular location">
    <subcellularLocation>
        <location evidence="1">Membrane</location>
        <topology evidence="1">Multi-pass membrane protein</topology>
    </subcellularLocation>
</comment>
<dbReference type="Gene3D" id="1.20.1070.10">
    <property type="entry name" value="Rhodopsin 7-helix transmembrane proteins"/>
    <property type="match status" value="1"/>
</dbReference>
<organism evidence="6 7">
    <name type="scientific">Lingula anatina</name>
    <name type="common">Brachiopod</name>
    <name type="synonym">Lingula unguis</name>
    <dbReference type="NCBI Taxonomy" id="7574"/>
    <lineage>
        <taxon>Eukaryota</taxon>
        <taxon>Metazoa</taxon>
        <taxon>Spiralia</taxon>
        <taxon>Lophotrochozoa</taxon>
        <taxon>Brachiopoda</taxon>
        <taxon>Linguliformea</taxon>
        <taxon>Lingulata</taxon>
        <taxon>Lingulida</taxon>
        <taxon>Linguloidea</taxon>
        <taxon>Lingulidae</taxon>
        <taxon>Lingula</taxon>
    </lineage>
</organism>
<evidence type="ECO:0000256" key="2">
    <source>
        <dbReference type="ARBA" id="ARBA00022692"/>
    </source>
</evidence>
<dbReference type="GeneID" id="106152399"/>
<dbReference type="InParanoid" id="A0A2R2MT46"/>
<accession>A0A2R2MT46</accession>
<protein>
    <submittedName>
        <fullName evidence="7">Uncharacterized protein LOC106152399</fullName>
    </submittedName>
</protein>
<dbReference type="GO" id="GO:0005886">
    <property type="term" value="C:plasma membrane"/>
    <property type="evidence" value="ECO:0007669"/>
    <property type="project" value="TreeGrafter"/>
</dbReference>
<dbReference type="AlphaFoldDB" id="A0A2R2MT46"/>
<keyword evidence="4 5" id="KW-0472">Membrane</keyword>
<dbReference type="STRING" id="7574.A0A2R2MT46"/>
<name>A0A2R2MT46_LINAN</name>
<evidence type="ECO:0000256" key="5">
    <source>
        <dbReference type="SAM" id="Phobius"/>
    </source>
</evidence>
<keyword evidence="2 5" id="KW-0812">Transmembrane</keyword>
<keyword evidence="6" id="KW-1185">Reference proteome</keyword>
<dbReference type="RefSeq" id="XP_023933426.1">
    <property type="nucleotide sequence ID" value="XM_024077658.1"/>
</dbReference>
<evidence type="ECO:0000256" key="3">
    <source>
        <dbReference type="ARBA" id="ARBA00022989"/>
    </source>
</evidence>
<dbReference type="GO" id="GO:0004930">
    <property type="term" value="F:G protein-coupled receptor activity"/>
    <property type="evidence" value="ECO:0007669"/>
    <property type="project" value="TreeGrafter"/>
</dbReference>
<dbReference type="OrthoDB" id="100006at2759"/>
<sequence>MLIAWQVRETLVGERSSWMDKPKYQWLLHLLAWGVPVLILTAAAADGKLGYWQSSENHTSLIPKTTTVSPNMSMTFFYHETAYPSLDATKPRQDNTVVVAVDGHAENAAFEGGGYSGSKEDLLRGSTAGWCWIKICEGDELHWGLVVFLTLLTGKGWEMVAYIVVPTIYFNIKGKLQRTVLKASASRLDKAVLEAVKKAHRAMTAVPLMFIALRIWGTIRYVANITVWITGSSTEPWFEVLFNKIFLVLHAIGDSGQGLGNSLIYCLLADRVRDNIFRHLCASCCWRRETGLRYSLNLPRDTSMYDESRDYTISEDTTTSHSGSESETSENAPILRQKYDLYT</sequence>
<dbReference type="PANTHER" id="PTHR23112:SF47">
    <property type="entry name" value="G-PROTEIN COUPLED RECEPTOR 157"/>
    <property type="match status" value="1"/>
</dbReference>
<gene>
    <name evidence="7" type="primary">LOC106152399</name>
</gene>
<feature type="transmembrane region" description="Helical" evidence="5">
    <location>
        <begin position="26"/>
        <end position="45"/>
    </location>
</feature>
<dbReference type="GO" id="GO:0007189">
    <property type="term" value="P:adenylate cyclase-activating G protein-coupled receptor signaling pathway"/>
    <property type="evidence" value="ECO:0007669"/>
    <property type="project" value="TreeGrafter"/>
</dbReference>
<proteinExistence type="predicted"/>
<evidence type="ECO:0000256" key="1">
    <source>
        <dbReference type="ARBA" id="ARBA00004141"/>
    </source>
</evidence>